<evidence type="ECO:0000259" key="2">
    <source>
        <dbReference type="Pfam" id="PF13386"/>
    </source>
</evidence>
<dbReference type="PANTHER" id="PTHR42208">
    <property type="entry name" value="HEAVY METAL TRANSPORTER-RELATED"/>
    <property type="match status" value="1"/>
</dbReference>
<feature type="domain" description="Urease accessory protein UreH-like transmembrane" evidence="2">
    <location>
        <begin position="7"/>
        <end position="203"/>
    </location>
</feature>
<evidence type="ECO:0000313" key="4">
    <source>
        <dbReference type="Proteomes" id="UP001597493"/>
    </source>
</evidence>
<proteinExistence type="predicted"/>
<dbReference type="RefSeq" id="WP_379276546.1">
    <property type="nucleotide sequence ID" value="NZ_JBHUGT010000021.1"/>
</dbReference>
<dbReference type="InterPro" id="IPR039447">
    <property type="entry name" value="UreH-like_TM_dom"/>
</dbReference>
<dbReference type="EMBL" id="JBHUMY010000027">
    <property type="protein sequence ID" value="MFD2662365.1"/>
    <property type="molecule type" value="Genomic_DNA"/>
</dbReference>
<organism evidence="3 4">
    <name type="scientific">Paenibacillus thailandensis</name>
    <dbReference type="NCBI Taxonomy" id="393250"/>
    <lineage>
        <taxon>Bacteria</taxon>
        <taxon>Bacillati</taxon>
        <taxon>Bacillota</taxon>
        <taxon>Bacilli</taxon>
        <taxon>Bacillales</taxon>
        <taxon>Paenibacillaceae</taxon>
        <taxon>Paenibacillus</taxon>
    </lineage>
</organism>
<sequence length="224" mass="23231">MQQWGLIAVTGLLSAPHCIGMCGGIVTAVSLQASLPSFKVTLLYNGGRIISYALLGALMGAAGSFVDLAGKLAGLQGIASIIGGVMLLLWLWRKIQLPFLNRVSAVLHKRLAASGGLGAEKEPLRIGLTGVAFGFLPCGLTYAMQMNAAATGSAPEGAAVMAIFGLATFPSLALAGWIAKAADRRWRRFMRKAGTAAAAIVGLLSIMRGLEANGIVPGITPWLW</sequence>
<evidence type="ECO:0000256" key="1">
    <source>
        <dbReference type="SAM" id="Phobius"/>
    </source>
</evidence>
<accession>A0ABW5R1V8</accession>
<keyword evidence="1" id="KW-0812">Transmembrane</keyword>
<dbReference type="Pfam" id="PF13386">
    <property type="entry name" value="DsbD_2"/>
    <property type="match status" value="1"/>
</dbReference>
<comment type="caution">
    <text evidence="3">The sequence shown here is derived from an EMBL/GenBank/DDBJ whole genome shotgun (WGS) entry which is preliminary data.</text>
</comment>
<feature type="transmembrane region" description="Helical" evidence="1">
    <location>
        <begin position="72"/>
        <end position="92"/>
    </location>
</feature>
<feature type="transmembrane region" description="Helical" evidence="1">
    <location>
        <begin position="49"/>
        <end position="66"/>
    </location>
</feature>
<name>A0ABW5R1V8_9BACL</name>
<dbReference type="PANTHER" id="PTHR42208:SF1">
    <property type="entry name" value="HEAVY METAL TRANSPORTER"/>
    <property type="match status" value="1"/>
</dbReference>
<keyword evidence="4" id="KW-1185">Reference proteome</keyword>
<feature type="transmembrane region" description="Helical" evidence="1">
    <location>
        <begin position="157"/>
        <end position="177"/>
    </location>
</feature>
<protein>
    <submittedName>
        <fullName evidence="3">Sulfite exporter TauE/SafE family protein</fullName>
    </submittedName>
</protein>
<dbReference type="Proteomes" id="UP001597493">
    <property type="component" value="Unassembled WGS sequence"/>
</dbReference>
<evidence type="ECO:0000313" key="3">
    <source>
        <dbReference type="EMBL" id="MFD2662365.1"/>
    </source>
</evidence>
<keyword evidence="1" id="KW-0472">Membrane</keyword>
<feature type="transmembrane region" description="Helical" evidence="1">
    <location>
        <begin position="6"/>
        <end position="29"/>
    </location>
</feature>
<keyword evidence="1" id="KW-1133">Transmembrane helix</keyword>
<gene>
    <name evidence="3" type="ORF">ACFSW5_19090</name>
</gene>
<reference evidence="4" key="1">
    <citation type="journal article" date="2019" name="Int. J. Syst. Evol. Microbiol.">
        <title>The Global Catalogue of Microorganisms (GCM) 10K type strain sequencing project: providing services to taxonomists for standard genome sequencing and annotation.</title>
        <authorList>
            <consortium name="The Broad Institute Genomics Platform"/>
            <consortium name="The Broad Institute Genome Sequencing Center for Infectious Disease"/>
            <person name="Wu L."/>
            <person name="Ma J."/>
        </authorList>
    </citation>
    <scope>NUCLEOTIDE SEQUENCE [LARGE SCALE GENOMIC DNA]</scope>
    <source>
        <strain evidence="4">TISTR 1827</strain>
    </source>
</reference>